<keyword evidence="5" id="KW-1185">Reference proteome</keyword>
<reference evidence="4 5" key="1">
    <citation type="journal article" date="2019" name="Genome Biol. Evol.">
        <title>Day and night: Metabolic profiles and evolutionary relationships of six axenic non-marine cyanobacteria.</title>
        <authorList>
            <person name="Will S.E."/>
            <person name="Henke P."/>
            <person name="Boedeker C."/>
            <person name="Huang S."/>
            <person name="Brinkmann H."/>
            <person name="Rohde M."/>
            <person name="Jarek M."/>
            <person name="Friedl T."/>
            <person name="Seufert S."/>
            <person name="Schumacher M."/>
            <person name="Overmann J."/>
            <person name="Neumann-Schaal M."/>
            <person name="Petersen J."/>
        </authorList>
    </citation>
    <scope>NUCLEOTIDE SEQUENCE [LARGE SCALE GENOMIC DNA]</scope>
    <source>
        <strain evidence="4 5">SAG 39.79</strain>
    </source>
</reference>
<dbReference type="RefSeq" id="WP_106166360.1">
    <property type="nucleotide sequence ID" value="NZ_JAVKZF010000005.1"/>
</dbReference>
<gene>
    <name evidence="4" type="primary">ssb</name>
    <name evidence="4" type="ORF">DSM107010_00070</name>
</gene>
<comment type="caution">
    <text evidence="4">The sequence shown here is derived from an EMBL/GenBank/DDBJ whole genome shotgun (WGS) entry which is preliminary data.</text>
</comment>
<dbReference type="GO" id="GO:0009295">
    <property type="term" value="C:nucleoid"/>
    <property type="evidence" value="ECO:0007669"/>
    <property type="project" value="TreeGrafter"/>
</dbReference>
<evidence type="ECO:0000256" key="2">
    <source>
        <dbReference type="HAMAP-Rule" id="MF_00984"/>
    </source>
</evidence>
<dbReference type="NCBIfam" id="TIGR00621">
    <property type="entry name" value="ssb"/>
    <property type="match status" value="1"/>
</dbReference>
<dbReference type="GO" id="GO:0003697">
    <property type="term" value="F:single-stranded DNA binding"/>
    <property type="evidence" value="ECO:0007669"/>
    <property type="project" value="UniProtKB-UniRule"/>
</dbReference>
<dbReference type="PANTHER" id="PTHR10302">
    <property type="entry name" value="SINGLE-STRANDED DNA-BINDING PROTEIN"/>
    <property type="match status" value="1"/>
</dbReference>
<evidence type="ECO:0000256" key="1">
    <source>
        <dbReference type="ARBA" id="ARBA00023125"/>
    </source>
</evidence>
<dbReference type="PROSITE" id="PS50935">
    <property type="entry name" value="SSB"/>
    <property type="match status" value="1"/>
</dbReference>
<dbReference type="Pfam" id="PF00436">
    <property type="entry name" value="SSB"/>
    <property type="match status" value="1"/>
</dbReference>
<dbReference type="InterPro" id="IPR000424">
    <property type="entry name" value="Primosome_PriB/ssb"/>
</dbReference>
<evidence type="ECO:0000313" key="4">
    <source>
        <dbReference type="EMBL" id="RUT14461.1"/>
    </source>
</evidence>
<evidence type="ECO:0000256" key="3">
    <source>
        <dbReference type="PIRNR" id="PIRNR002070"/>
    </source>
</evidence>
<dbReference type="EMBL" id="RSCK01000001">
    <property type="protein sequence ID" value="RUT14461.1"/>
    <property type="molecule type" value="Genomic_DNA"/>
</dbReference>
<accession>A0AB37USQ3</accession>
<dbReference type="InterPro" id="IPR012340">
    <property type="entry name" value="NA-bd_OB-fold"/>
</dbReference>
<dbReference type="Gene3D" id="2.40.50.140">
    <property type="entry name" value="Nucleic acid-binding proteins"/>
    <property type="match status" value="1"/>
</dbReference>
<dbReference type="SUPFAM" id="SSF50249">
    <property type="entry name" value="Nucleic acid-binding proteins"/>
    <property type="match status" value="1"/>
</dbReference>
<dbReference type="GO" id="GO:0006260">
    <property type="term" value="P:DNA replication"/>
    <property type="evidence" value="ECO:0007669"/>
    <property type="project" value="InterPro"/>
</dbReference>
<evidence type="ECO:0000313" key="5">
    <source>
        <dbReference type="Proteomes" id="UP000282574"/>
    </source>
</evidence>
<dbReference type="CDD" id="cd04496">
    <property type="entry name" value="SSB_OBF"/>
    <property type="match status" value="1"/>
</dbReference>
<dbReference type="PIRSF" id="PIRSF002070">
    <property type="entry name" value="SSB"/>
    <property type="match status" value="1"/>
</dbReference>
<comment type="caution">
    <text evidence="2">Lacks conserved residue(s) required for the propagation of feature annotation.</text>
</comment>
<sequence length="131" mass="14349">MTYLNSVTVIGRVSQDPNVRYFESGAVKASVSMAVRPPYKAEEPQWFDVEAWGAQAEVIANYVRKGTGLAVKGELVFDHWVDKNTGAPRSKAFIRVKLLELLGSPRERQESGAAIGEIPTPDLATIANAQF</sequence>
<dbReference type="PANTHER" id="PTHR10302:SF0">
    <property type="entry name" value="SINGLE-STRANDED DNA-BINDING PROTEIN, MITOCHONDRIAL"/>
    <property type="match status" value="1"/>
</dbReference>
<proteinExistence type="inferred from homology"/>
<dbReference type="Proteomes" id="UP000282574">
    <property type="component" value="Unassembled WGS sequence"/>
</dbReference>
<dbReference type="HAMAP" id="MF_00984">
    <property type="entry name" value="SSB"/>
    <property type="match status" value="1"/>
</dbReference>
<protein>
    <recommendedName>
        <fullName evidence="2 3">Single-stranded DNA-binding protein</fullName>
        <shortName evidence="2">SSB</shortName>
    </recommendedName>
</protein>
<dbReference type="AlphaFoldDB" id="A0AB37USQ3"/>
<keyword evidence="1 2" id="KW-0238">DNA-binding</keyword>
<comment type="subunit">
    <text evidence="2">Homotetramer.</text>
</comment>
<dbReference type="InterPro" id="IPR011344">
    <property type="entry name" value="ssDNA-bd"/>
</dbReference>
<name>A0AB37USQ3_9CYAN</name>
<organism evidence="4 5">
    <name type="scientific">Chroococcidiopsis cubana SAG 39.79</name>
    <dbReference type="NCBI Taxonomy" id="388085"/>
    <lineage>
        <taxon>Bacteria</taxon>
        <taxon>Bacillati</taxon>
        <taxon>Cyanobacteriota</taxon>
        <taxon>Cyanophyceae</taxon>
        <taxon>Chroococcidiopsidales</taxon>
        <taxon>Chroococcidiopsidaceae</taxon>
        <taxon>Chroococcidiopsis</taxon>
    </lineage>
</organism>